<proteinExistence type="predicted"/>
<dbReference type="AlphaFoldDB" id="A0A4S4DT80"/>
<evidence type="ECO:0000313" key="1">
    <source>
        <dbReference type="EMBL" id="THG06451.1"/>
    </source>
</evidence>
<reference evidence="1 2" key="1">
    <citation type="journal article" date="2018" name="Proc. Natl. Acad. Sci. U.S.A.">
        <title>Draft genome sequence of Camellia sinensis var. sinensis provides insights into the evolution of the tea genome and tea quality.</title>
        <authorList>
            <person name="Wei C."/>
            <person name="Yang H."/>
            <person name="Wang S."/>
            <person name="Zhao J."/>
            <person name="Liu C."/>
            <person name="Gao L."/>
            <person name="Xia E."/>
            <person name="Lu Y."/>
            <person name="Tai Y."/>
            <person name="She G."/>
            <person name="Sun J."/>
            <person name="Cao H."/>
            <person name="Tong W."/>
            <person name="Gao Q."/>
            <person name="Li Y."/>
            <person name="Deng W."/>
            <person name="Jiang X."/>
            <person name="Wang W."/>
            <person name="Chen Q."/>
            <person name="Zhang S."/>
            <person name="Li H."/>
            <person name="Wu J."/>
            <person name="Wang P."/>
            <person name="Li P."/>
            <person name="Shi C."/>
            <person name="Zheng F."/>
            <person name="Jian J."/>
            <person name="Huang B."/>
            <person name="Shan D."/>
            <person name="Shi M."/>
            <person name="Fang C."/>
            <person name="Yue Y."/>
            <person name="Li F."/>
            <person name="Li D."/>
            <person name="Wei S."/>
            <person name="Han B."/>
            <person name="Jiang C."/>
            <person name="Yin Y."/>
            <person name="Xia T."/>
            <person name="Zhang Z."/>
            <person name="Bennetzen J.L."/>
            <person name="Zhao S."/>
            <person name="Wan X."/>
        </authorList>
    </citation>
    <scope>NUCLEOTIDE SEQUENCE [LARGE SCALE GENOMIC DNA]</scope>
    <source>
        <strain evidence="2">cv. Shuchazao</strain>
        <tissue evidence="1">Leaf</tissue>
    </source>
</reference>
<dbReference type="EMBL" id="SDRB02010431">
    <property type="protein sequence ID" value="THG06451.1"/>
    <property type="molecule type" value="Genomic_DNA"/>
</dbReference>
<gene>
    <name evidence="1" type="ORF">TEA_029095</name>
</gene>
<name>A0A4S4DT80_CAMSN</name>
<organism evidence="1 2">
    <name type="scientific">Camellia sinensis var. sinensis</name>
    <name type="common">China tea</name>
    <dbReference type="NCBI Taxonomy" id="542762"/>
    <lineage>
        <taxon>Eukaryota</taxon>
        <taxon>Viridiplantae</taxon>
        <taxon>Streptophyta</taxon>
        <taxon>Embryophyta</taxon>
        <taxon>Tracheophyta</taxon>
        <taxon>Spermatophyta</taxon>
        <taxon>Magnoliopsida</taxon>
        <taxon>eudicotyledons</taxon>
        <taxon>Gunneridae</taxon>
        <taxon>Pentapetalae</taxon>
        <taxon>asterids</taxon>
        <taxon>Ericales</taxon>
        <taxon>Theaceae</taxon>
        <taxon>Camellia</taxon>
    </lineage>
</organism>
<evidence type="ECO:0000313" key="2">
    <source>
        <dbReference type="Proteomes" id="UP000306102"/>
    </source>
</evidence>
<comment type="caution">
    <text evidence="1">The sequence shown here is derived from an EMBL/GenBank/DDBJ whole genome shotgun (WGS) entry which is preliminary data.</text>
</comment>
<sequence>MASEITEEKDEEALFTINTEAKKDKIRQIIEYQKSLYFSSSSFSSAATSSSSFSSSRISKSLLDLMKEGSTSLRRLFDMEHTSLATHMNDYSGSPIIKSIPLWGSDTDDGVHDDPWKSINRNVGPVFGSGSGAQSVLGAESRSMDGIGLPVGRKPRISKHRLNRTKSFRRLPRFSFWRSRDFRFGLRLRRLRSMICGRKF</sequence>
<protein>
    <submittedName>
        <fullName evidence="1">Uncharacterized protein</fullName>
    </submittedName>
</protein>
<dbReference type="Proteomes" id="UP000306102">
    <property type="component" value="Unassembled WGS sequence"/>
</dbReference>
<keyword evidence="2" id="KW-1185">Reference proteome</keyword>
<accession>A0A4S4DT80</accession>